<dbReference type="InterPro" id="IPR043128">
    <property type="entry name" value="Rev_trsase/Diguanyl_cyclase"/>
</dbReference>
<dbReference type="PROSITE" id="PS50878">
    <property type="entry name" value="RT_POL"/>
    <property type="match status" value="1"/>
</dbReference>
<dbReference type="EMBL" id="JAHGAV010000014">
    <property type="protein sequence ID" value="KAG6938964.1"/>
    <property type="molecule type" value="Genomic_DNA"/>
</dbReference>
<comment type="caution">
    <text evidence="4">The sequence shown here is derived from an EMBL/GenBank/DDBJ whole genome shotgun (WGS) entry which is preliminary data.</text>
</comment>
<dbReference type="Proteomes" id="UP000765507">
    <property type="component" value="Unassembled WGS sequence"/>
</dbReference>
<evidence type="ECO:0000256" key="2">
    <source>
        <dbReference type="ARBA" id="ARBA00012180"/>
    </source>
</evidence>
<keyword evidence="5" id="KW-1185">Reference proteome</keyword>
<gene>
    <name evidence="4" type="ORF">G0U57_003754</name>
</gene>
<dbReference type="SUPFAM" id="SSF56672">
    <property type="entry name" value="DNA/RNA polymerases"/>
    <property type="match status" value="1"/>
</dbReference>
<protein>
    <recommendedName>
        <fullName evidence="2">ribonuclease H</fullName>
        <ecNumber evidence="2">3.1.26.4</ecNumber>
    </recommendedName>
</protein>
<feature type="non-terminal residue" evidence="4">
    <location>
        <position position="193"/>
    </location>
</feature>
<reference evidence="4 5" key="1">
    <citation type="journal article" date="2020" name="G3 (Bethesda)">
        <title>Draft Genome of the Common Snapping Turtle, Chelydra serpentina, a Model for Phenotypic Plasticity in Reptiles.</title>
        <authorList>
            <person name="Das D."/>
            <person name="Singh S.K."/>
            <person name="Bierstedt J."/>
            <person name="Erickson A."/>
            <person name="Galli G.L.J."/>
            <person name="Crossley D.A. 2nd"/>
            <person name="Rhen T."/>
        </authorList>
    </citation>
    <scope>NUCLEOTIDE SEQUENCE [LARGE SCALE GENOMIC DNA]</scope>
    <source>
        <strain evidence="4">KW</strain>
    </source>
</reference>
<dbReference type="GO" id="GO:0004523">
    <property type="term" value="F:RNA-DNA hybrid ribonuclease activity"/>
    <property type="evidence" value="ECO:0007669"/>
    <property type="project" value="UniProtKB-EC"/>
</dbReference>
<dbReference type="Pfam" id="PF00078">
    <property type="entry name" value="RVT_1"/>
    <property type="match status" value="1"/>
</dbReference>
<dbReference type="PANTHER" id="PTHR33050:SF7">
    <property type="entry name" value="RIBONUCLEASE H"/>
    <property type="match status" value="1"/>
</dbReference>
<dbReference type="OrthoDB" id="6771932at2759"/>
<dbReference type="InterPro" id="IPR000477">
    <property type="entry name" value="RT_dom"/>
</dbReference>
<feature type="non-terminal residue" evidence="4">
    <location>
        <position position="1"/>
    </location>
</feature>
<evidence type="ECO:0000256" key="1">
    <source>
        <dbReference type="ARBA" id="ARBA00010879"/>
    </source>
</evidence>
<evidence type="ECO:0000313" key="4">
    <source>
        <dbReference type="EMBL" id="KAG6938964.1"/>
    </source>
</evidence>
<evidence type="ECO:0000313" key="5">
    <source>
        <dbReference type="Proteomes" id="UP000765507"/>
    </source>
</evidence>
<dbReference type="EC" id="3.1.26.4" evidence="2"/>
<sequence length="193" mass="22211">PFLSQWSHITLDQWVLSTIARGYTLQFRSPPISRPPPGHSTVDPSHLPLLQQEVGRLLSLGAIEGVPREFRGKGFYSRYFLIPKAKGGLRPLLDLRGLNRFMVKYQFRMVSLVKIIPALDPGNWYAALDLQDAYFHIHIFKGHRRFLRFLVGQDHYQFTVLPFGLSTAPRVFTKCMAVVAAFLRRRGVQLFPY</sequence>
<name>A0A8T1TDW2_CHESE</name>
<comment type="similarity">
    <text evidence="1">Belongs to the beta type-B retroviral polymerase family. HERV class-II K(HML-2) pol subfamily.</text>
</comment>
<dbReference type="PANTHER" id="PTHR33050">
    <property type="entry name" value="REVERSE TRANSCRIPTASE DOMAIN-CONTAINING PROTEIN"/>
    <property type="match status" value="1"/>
</dbReference>
<proteinExistence type="inferred from homology"/>
<dbReference type="AlphaFoldDB" id="A0A8T1TDW2"/>
<feature type="domain" description="Reverse transcriptase" evidence="3">
    <location>
        <begin position="63"/>
        <end position="193"/>
    </location>
</feature>
<evidence type="ECO:0000259" key="3">
    <source>
        <dbReference type="PROSITE" id="PS50878"/>
    </source>
</evidence>
<accession>A0A8T1TDW2</accession>
<dbReference type="Gene3D" id="3.10.10.10">
    <property type="entry name" value="HIV Type 1 Reverse Transcriptase, subunit A, domain 1"/>
    <property type="match status" value="1"/>
</dbReference>
<dbReference type="InterPro" id="IPR052055">
    <property type="entry name" value="Hepadnavirus_pol/RT"/>
</dbReference>
<organism evidence="4 5">
    <name type="scientific">Chelydra serpentina</name>
    <name type="common">Snapping turtle</name>
    <name type="synonym">Testudo serpentina</name>
    <dbReference type="NCBI Taxonomy" id="8475"/>
    <lineage>
        <taxon>Eukaryota</taxon>
        <taxon>Metazoa</taxon>
        <taxon>Chordata</taxon>
        <taxon>Craniata</taxon>
        <taxon>Vertebrata</taxon>
        <taxon>Euteleostomi</taxon>
        <taxon>Archelosauria</taxon>
        <taxon>Testudinata</taxon>
        <taxon>Testudines</taxon>
        <taxon>Cryptodira</taxon>
        <taxon>Durocryptodira</taxon>
        <taxon>Americhelydia</taxon>
        <taxon>Chelydroidea</taxon>
        <taxon>Chelydridae</taxon>
        <taxon>Chelydra</taxon>
    </lineage>
</organism>
<dbReference type="InterPro" id="IPR043502">
    <property type="entry name" value="DNA/RNA_pol_sf"/>
</dbReference>
<dbReference type="Gene3D" id="3.30.70.270">
    <property type="match status" value="1"/>
</dbReference>